<comment type="caution">
    <text evidence="2">The sequence shown here is derived from an EMBL/GenBank/DDBJ whole genome shotgun (WGS) entry which is preliminary data.</text>
</comment>
<keyword evidence="1" id="KW-1133">Transmembrane helix</keyword>
<feature type="transmembrane region" description="Helical" evidence="1">
    <location>
        <begin position="226"/>
        <end position="248"/>
    </location>
</feature>
<sequence>MMTLFRKEFFDALRWVPLGAIAAAVLVWINLPTQLYTAAGADQTFVTQLGLAAALIAFALGLLQSLPDTRTESRGYLLHRTLTPANIFWAKVGAGLVAYAASLIIPVALAAVYLESKGLETLPTSAEQLVPFLCYSLLVFLLHPMAICIANRDARWLGTRVLPMVLLVAALFSVAVAIQSRFRWNDVGVLLLVYVGLIWLVLDASRHTFAVESFLPPASARRRYRFSLTSLLLLSSLVLVGVVVVTVVQSFPVPVQDFRQYRFAMDREGNWQQLQLDRSRSNWNSVDYALRSPQGSTEFEPLDDDWRGAPMTALADVTLPEGIAVSPFVYAGTFASGSDGSANAMVIHHDRVLAYVSGMGLSKVVTPDGVFDTAADATGRFRKVVFPTSFGGDLVEQYAQRTNPLIADADGVYQLDVNGWSIRQILDTPIDGLGLLFSKDSASVSLWTRTGDTLNQYRVSALSGEPQPPMLDDPSLYQLPVMTLDLVASYPISPVLPEEQIQVMQSPDGTHAVARLNLRTNAVRYRTLEPSAVTELDAVQLPANEYGNPEDAAVAWGIPPALSSVTAALAHFRRWDQTSDLDSTKLILYISLHAILAALVAYWLASSRGLGRTGRVGWTLLALLLGFGTLLAMIATFPKPVRVACPRCNQPRRVDLENCEHCGKPWEHPAPEGIEIFSDAIPQTAQRSETVS</sequence>
<evidence type="ECO:0000256" key="1">
    <source>
        <dbReference type="SAM" id="Phobius"/>
    </source>
</evidence>
<feature type="transmembrane region" description="Helical" evidence="1">
    <location>
        <begin position="49"/>
        <end position="67"/>
    </location>
</feature>
<dbReference type="RefSeq" id="WP_150076512.1">
    <property type="nucleotide sequence ID" value="NZ_VWOX01000005.1"/>
</dbReference>
<feature type="transmembrane region" description="Helical" evidence="1">
    <location>
        <begin position="12"/>
        <end position="29"/>
    </location>
</feature>
<feature type="transmembrane region" description="Helical" evidence="1">
    <location>
        <begin position="129"/>
        <end position="149"/>
    </location>
</feature>
<feature type="transmembrane region" description="Helical" evidence="1">
    <location>
        <begin position="161"/>
        <end position="181"/>
    </location>
</feature>
<protein>
    <submittedName>
        <fullName evidence="2">Uncharacterized protein</fullName>
    </submittedName>
</protein>
<dbReference type="AlphaFoldDB" id="A0A5M6DBI3"/>
<gene>
    <name evidence="2" type="ORF">FYK55_11300</name>
</gene>
<keyword evidence="3" id="KW-1185">Reference proteome</keyword>
<dbReference type="EMBL" id="VWOX01000005">
    <property type="protein sequence ID" value="KAA5543760.1"/>
    <property type="molecule type" value="Genomic_DNA"/>
</dbReference>
<evidence type="ECO:0000313" key="3">
    <source>
        <dbReference type="Proteomes" id="UP000324479"/>
    </source>
</evidence>
<name>A0A5M6DBI3_9BACT</name>
<feature type="transmembrane region" description="Helical" evidence="1">
    <location>
        <begin position="586"/>
        <end position="605"/>
    </location>
</feature>
<reference evidence="2 3" key="1">
    <citation type="submission" date="2019-08" db="EMBL/GenBank/DDBJ databases">
        <authorList>
            <person name="Dhanesh K."/>
            <person name="Kumar G."/>
            <person name="Sasikala C."/>
            <person name="Venkata Ramana C."/>
        </authorList>
    </citation>
    <scope>NUCLEOTIDE SEQUENCE [LARGE SCALE GENOMIC DNA]</scope>
    <source>
        <strain evidence="2 3">JC645</strain>
    </source>
</reference>
<proteinExistence type="predicted"/>
<keyword evidence="1" id="KW-0472">Membrane</keyword>
<feature type="transmembrane region" description="Helical" evidence="1">
    <location>
        <begin position="88"/>
        <end position="114"/>
    </location>
</feature>
<accession>A0A5M6DBI3</accession>
<organism evidence="2 3">
    <name type="scientific">Roseiconus nitratireducens</name>
    <dbReference type="NCBI Taxonomy" id="2605748"/>
    <lineage>
        <taxon>Bacteria</taxon>
        <taxon>Pseudomonadati</taxon>
        <taxon>Planctomycetota</taxon>
        <taxon>Planctomycetia</taxon>
        <taxon>Pirellulales</taxon>
        <taxon>Pirellulaceae</taxon>
        <taxon>Roseiconus</taxon>
    </lineage>
</organism>
<feature type="transmembrane region" description="Helical" evidence="1">
    <location>
        <begin position="187"/>
        <end position="205"/>
    </location>
</feature>
<evidence type="ECO:0000313" key="2">
    <source>
        <dbReference type="EMBL" id="KAA5543760.1"/>
    </source>
</evidence>
<feature type="transmembrane region" description="Helical" evidence="1">
    <location>
        <begin position="617"/>
        <end position="637"/>
    </location>
</feature>
<keyword evidence="1" id="KW-0812">Transmembrane</keyword>
<dbReference type="Proteomes" id="UP000324479">
    <property type="component" value="Unassembled WGS sequence"/>
</dbReference>